<organism evidence="1 2">
    <name type="scientific">Pipra filicauda</name>
    <name type="common">Wire-tailed manakin</name>
    <dbReference type="NCBI Taxonomy" id="649802"/>
    <lineage>
        <taxon>Eukaryota</taxon>
        <taxon>Metazoa</taxon>
        <taxon>Chordata</taxon>
        <taxon>Craniata</taxon>
        <taxon>Vertebrata</taxon>
        <taxon>Euteleostomi</taxon>
        <taxon>Archelosauria</taxon>
        <taxon>Archosauria</taxon>
        <taxon>Dinosauria</taxon>
        <taxon>Saurischia</taxon>
        <taxon>Theropoda</taxon>
        <taxon>Coelurosauria</taxon>
        <taxon>Aves</taxon>
        <taxon>Neognathae</taxon>
        <taxon>Neoaves</taxon>
        <taxon>Telluraves</taxon>
        <taxon>Australaves</taxon>
        <taxon>Passeriformes</taxon>
        <taxon>Pipridae</taxon>
        <taxon>Pipra</taxon>
    </lineage>
</organism>
<reference evidence="2" key="1">
    <citation type="submission" date="2025-08" db="UniProtKB">
        <authorList>
            <consortium name="RefSeq"/>
        </authorList>
    </citation>
    <scope>IDENTIFICATION</scope>
    <source>
        <tissue evidence="2">Muscle</tissue>
    </source>
</reference>
<evidence type="ECO:0000313" key="1">
    <source>
        <dbReference type="Proteomes" id="UP000504627"/>
    </source>
</evidence>
<evidence type="ECO:0000313" key="2">
    <source>
        <dbReference type="RefSeq" id="XP_039246905.1"/>
    </source>
</evidence>
<dbReference type="AlphaFoldDB" id="A0A7R5L7R1"/>
<protein>
    <submittedName>
        <fullName evidence="2">Ribosomal oxygenase 2-like isoform X2</fullName>
    </submittedName>
</protein>
<keyword evidence="1" id="KW-1185">Reference proteome</keyword>
<dbReference type="RefSeq" id="XP_039246905.1">
    <property type="nucleotide sequence ID" value="XM_039390971.1"/>
</dbReference>
<sequence length="152" mass="17709">MQLKKDFDQKKATIQFHQPQRFKEELWKIFRRSWSATLGLWWGPMFPSLPRDPRAFLLTMMMLSSWGDFLLDAVPGLVFDTAKDDVALRTSIPRQLLMDEIRREMVYVYHSLRNRRDTPMVGTDDTASEDGTAQVCSCRHTKNYLSMVGFAA</sequence>
<dbReference type="GeneID" id="113998974"/>
<dbReference type="Gene3D" id="1.10.10.1500">
    <property type="entry name" value="JmjC domain-containing ribosomal oxygenase (ROX), dimer domain"/>
    <property type="match status" value="1"/>
</dbReference>
<dbReference type="Proteomes" id="UP000504627">
    <property type="component" value="Unplaced"/>
</dbReference>
<name>A0A7R5L7R1_9PASS</name>
<accession>A0A7R5L7R1</accession>
<proteinExistence type="predicted"/>
<gene>
    <name evidence="2" type="primary">LOC113998974</name>
</gene>